<dbReference type="GeneID" id="9685032"/>
<dbReference type="SMART" id="SM00320">
    <property type="entry name" value="WD40"/>
    <property type="match status" value="2"/>
</dbReference>
<feature type="compositionally biased region" description="Pro residues" evidence="1">
    <location>
        <begin position="10"/>
        <end position="20"/>
    </location>
</feature>
<dbReference type="OMA" id="CWHLNGD"/>
<reference evidence="2 3" key="1">
    <citation type="journal article" date="2009" name="Science">
        <title>Green evolution and dynamic adaptations revealed by genomes of the marine picoeukaryotes Micromonas.</title>
        <authorList>
            <person name="Worden A.Z."/>
            <person name="Lee J.H."/>
            <person name="Mock T."/>
            <person name="Rouze P."/>
            <person name="Simmons M.P."/>
            <person name="Aerts A.L."/>
            <person name="Allen A.E."/>
            <person name="Cuvelier M.L."/>
            <person name="Derelle E."/>
            <person name="Everett M.V."/>
            <person name="Foulon E."/>
            <person name="Grimwood J."/>
            <person name="Gundlach H."/>
            <person name="Henrissat B."/>
            <person name="Napoli C."/>
            <person name="McDonald S.M."/>
            <person name="Parker M.S."/>
            <person name="Rombauts S."/>
            <person name="Salamov A."/>
            <person name="Von Dassow P."/>
            <person name="Badger J.H."/>
            <person name="Coutinho P.M."/>
            <person name="Demir E."/>
            <person name="Dubchak I."/>
            <person name="Gentemann C."/>
            <person name="Eikrem W."/>
            <person name="Gready J.E."/>
            <person name="John U."/>
            <person name="Lanier W."/>
            <person name="Lindquist E.A."/>
            <person name="Lucas S."/>
            <person name="Mayer K.F."/>
            <person name="Moreau H."/>
            <person name="Not F."/>
            <person name="Otillar R."/>
            <person name="Panaud O."/>
            <person name="Pangilinan J."/>
            <person name="Paulsen I."/>
            <person name="Piegu B."/>
            <person name="Poliakov A."/>
            <person name="Robbens S."/>
            <person name="Schmutz J."/>
            <person name="Toulza E."/>
            <person name="Wyss T."/>
            <person name="Zelensky A."/>
            <person name="Zhou K."/>
            <person name="Armbrust E.V."/>
            <person name="Bhattacharya D."/>
            <person name="Goodenough U.W."/>
            <person name="Van de Peer Y."/>
            <person name="Grigoriev I.V."/>
        </authorList>
    </citation>
    <scope>NUCLEOTIDE SEQUENCE [LARGE SCALE GENOMIC DNA]</scope>
    <source>
        <strain evidence="2 3">CCMP1545</strain>
    </source>
</reference>
<dbReference type="Gene3D" id="2.130.10.10">
    <property type="entry name" value="YVTN repeat-like/Quinoprotein amine dehydrogenase"/>
    <property type="match status" value="3"/>
</dbReference>
<keyword evidence="3" id="KW-1185">Reference proteome</keyword>
<protein>
    <submittedName>
        <fullName evidence="2">Predicted protein</fullName>
    </submittedName>
</protein>
<dbReference type="InterPro" id="IPR001680">
    <property type="entry name" value="WD40_rpt"/>
</dbReference>
<dbReference type="AlphaFoldDB" id="C1MV04"/>
<dbReference type="Proteomes" id="UP000001876">
    <property type="component" value="Unassembled WGS sequence"/>
</dbReference>
<dbReference type="PANTHER" id="PTHR16220">
    <property type="entry name" value="WD REPEAT PROTEIN 8-RELATED"/>
    <property type="match status" value="1"/>
</dbReference>
<proteinExistence type="predicted"/>
<evidence type="ECO:0000313" key="3">
    <source>
        <dbReference type="Proteomes" id="UP000001876"/>
    </source>
</evidence>
<dbReference type="SUPFAM" id="SSF82171">
    <property type="entry name" value="DPP6 N-terminal domain-like"/>
    <property type="match status" value="1"/>
</dbReference>
<sequence length="517" mass="56374">MSLGARATPSNPPLPPTPRPRPGDSNPTVRDGRRDETRERTREKSASARERDRLITSPQPPPYPAKLPSADFSETYKRTGPPPTFSPDGRYLATAVDHRCVIRDAESLEVLSISQCVEHIDRVEWSRDGDHVLCAQYRVGVVQCFSVSNDAWTCKIDEAAAGCVYARWTPCGTQIITVAEFNVRATAWSLVDRSCVVLDAPKLASADGFSFSPDGKFLAYARREACVDYVRVVSTKTWTTAADYRVATSDCAGLAWSPDGTSIAVWDAPHRDSLVVSYAPDGTLKKKYADKNEGPLGVKSARWCPDGSGIAIGSFDRRCVVLNHVSFAPALDLRHADAVRLPTTAAVYKEVEEGNPYDMEASAPDAKEAQLKALHKGEARVSARYVVQKLPAPVPTTRPGTRPKLGVGRTEWSHDGRFIATVDEKSPTAVWIWDAVDSGLAAVLLQMGDVTGVSWDPRGDRLAVVTGGERVYVWTPEGASFVQIPLPDFNAKDVAWSPTGGEMVLSDDKTFCCSFMQ</sequence>
<dbReference type="InterPro" id="IPR015943">
    <property type="entry name" value="WD40/YVTN_repeat-like_dom_sf"/>
</dbReference>
<feature type="region of interest" description="Disordered" evidence="1">
    <location>
        <begin position="1"/>
        <end position="89"/>
    </location>
</feature>
<dbReference type="Pfam" id="PF07676">
    <property type="entry name" value="PD40"/>
    <property type="match status" value="1"/>
</dbReference>
<dbReference type="EMBL" id="GG663740">
    <property type="protein sequence ID" value="EEH56413.1"/>
    <property type="molecule type" value="Genomic_DNA"/>
</dbReference>
<dbReference type="PANTHER" id="PTHR16220:SF0">
    <property type="entry name" value="WD REPEAT-CONTAINING PROTEIN WRAP73"/>
    <property type="match status" value="1"/>
</dbReference>
<dbReference type="KEGG" id="mpp:MICPUCDRAFT_34023"/>
<dbReference type="InterPro" id="IPR011659">
    <property type="entry name" value="WD40"/>
</dbReference>
<name>C1MV04_MICPC</name>
<evidence type="ECO:0000256" key="1">
    <source>
        <dbReference type="SAM" id="MobiDB-lite"/>
    </source>
</evidence>
<dbReference type="GO" id="GO:1990811">
    <property type="term" value="C:MWP complex"/>
    <property type="evidence" value="ECO:0007669"/>
    <property type="project" value="TreeGrafter"/>
</dbReference>
<organism evidence="3">
    <name type="scientific">Micromonas pusilla (strain CCMP1545)</name>
    <name type="common">Picoplanktonic green alga</name>
    <dbReference type="NCBI Taxonomy" id="564608"/>
    <lineage>
        <taxon>Eukaryota</taxon>
        <taxon>Viridiplantae</taxon>
        <taxon>Chlorophyta</taxon>
        <taxon>Mamiellophyceae</taxon>
        <taxon>Mamiellales</taxon>
        <taxon>Mamiellaceae</taxon>
        <taxon>Micromonas</taxon>
    </lineage>
</organism>
<dbReference type="eggNOG" id="KOG4497">
    <property type="taxonomic scope" value="Eukaryota"/>
</dbReference>
<dbReference type="RefSeq" id="XP_003059281.1">
    <property type="nucleotide sequence ID" value="XM_003059235.1"/>
</dbReference>
<evidence type="ECO:0000313" key="2">
    <source>
        <dbReference type="EMBL" id="EEH56413.1"/>
    </source>
</evidence>
<dbReference type="OrthoDB" id="308690at2759"/>
<gene>
    <name evidence="2" type="ORF">MICPUCDRAFT_34023</name>
</gene>
<feature type="compositionally biased region" description="Basic and acidic residues" evidence="1">
    <location>
        <begin position="30"/>
        <end position="54"/>
    </location>
</feature>
<accession>C1MV04</accession>
<dbReference type="InterPro" id="IPR052778">
    <property type="entry name" value="Centrosome-WD_assoc"/>
</dbReference>
<dbReference type="GO" id="GO:0005815">
    <property type="term" value="C:microtubule organizing center"/>
    <property type="evidence" value="ECO:0007669"/>
    <property type="project" value="TreeGrafter"/>
</dbReference>